<sequence>MTADLTPAVLAEDVHAIADRLDALGAAGACAVLRQAADRLDELDAYSAALRQMARRVWQTRAHTNAAHAAYRDEVLRRWQAEREARRLREQTLSHDRRPV</sequence>
<evidence type="ECO:0000313" key="1">
    <source>
        <dbReference type="EMBL" id="MFC5996917.1"/>
    </source>
</evidence>
<name>A0ABW1J8B4_9PSEU</name>
<comment type="caution">
    <text evidence="1">The sequence shown here is derived from an EMBL/GenBank/DDBJ whole genome shotgun (WGS) entry which is preliminary data.</text>
</comment>
<keyword evidence="2" id="KW-1185">Reference proteome</keyword>
<dbReference type="RefSeq" id="WP_379587784.1">
    <property type="nucleotide sequence ID" value="NZ_JBHSQW010000044.1"/>
</dbReference>
<gene>
    <name evidence="1" type="ORF">ACFQE5_22155</name>
</gene>
<evidence type="ECO:0008006" key="3">
    <source>
        <dbReference type="Google" id="ProtNLM"/>
    </source>
</evidence>
<evidence type="ECO:0000313" key="2">
    <source>
        <dbReference type="Proteomes" id="UP001596302"/>
    </source>
</evidence>
<organism evidence="1 2">
    <name type="scientific">Pseudonocardia hispaniensis</name>
    <dbReference type="NCBI Taxonomy" id="904933"/>
    <lineage>
        <taxon>Bacteria</taxon>
        <taxon>Bacillati</taxon>
        <taxon>Actinomycetota</taxon>
        <taxon>Actinomycetes</taxon>
        <taxon>Pseudonocardiales</taxon>
        <taxon>Pseudonocardiaceae</taxon>
        <taxon>Pseudonocardia</taxon>
    </lineage>
</organism>
<proteinExistence type="predicted"/>
<dbReference type="EMBL" id="JBHSQW010000044">
    <property type="protein sequence ID" value="MFC5996917.1"/>
    <property type="molecule type" value="Genomic_DNA"/>
</dbReference>
<protein>
    <recommendedName>
        <fullName evidence="3">Excreted virulence factor EspC (Type VII ESX diderm)</fullName>
    </recommendedName>
</protein>
<accession>A0ABW1J8B4</accession>
<dbReference type="Proteomes" id="UP001596302">
    <property type="component" value="Unassembled WGS sequence"/>
</dbReference>
<reference evidence="2" key="1">
    <citation type="journal article" date="2019" name="Int. J. Syst. Evol. Microbiol.">
        <title>The Global Catalogue of Microorganisms (GCM) 10K type strain sequencing project: providing services to taxonomists for standard genome sequencing and annotation.</title>
        <authorList>
            <consortium name="The Broad Institute Genomics Platform"/>
            <consortium name="The Broad Institute Genome Sequencing Center for Infectious Disease"/>
            <person name="Wu L."/>
            <person name="Ma J."/>
        </authorList>
    </citation>
    <scope>NUCLEOTIDE SEQUENCE [LARGE SCALE GENOMIC DNA]</scope>
    <source>
        <strain evidence="2">CCM 8391</strain>
    </source>
</reference>